<evidence type="ECO:0000313" key="2">
    <source>
        <dbReference type="RefSeq" id="XP_075095002.1"/>
    </source>
</evidence>
<keyword evidence="1" id="KW-1185">Reference proteome</keyword>
<proteinExistence type="predicted"/>
<protein>
    <submittedName>
        <fullName evidence="2">Uncharacterized protein LOC142173334</fullName>
    </submittedName>
</protein>
<evidence type="ECO:0000313" key="1">
    <source>
        <dbReference type="Proteomes" id="UP000790787"/>
    </source>
</evidence>
<name>A0AC58TCP7_TOBAC</name>
<gene>
    <name evidence="2" type="primary">LOC142173334</name>
</gene>
<sequence>MERKYREYRDKHRELCRRLGGSSNFRALRDDLTEKDDELVRVIRKCSILEGALRDKEEELIVSKGVEAQCVDLQDQVVSQRAKLEEYQLKADALSGEVAEKAASLEKAESAQLSDVRRAKIFTIVIRVLLSERESSLETAKLREKRLDERVGELEKEASSIRDRVAALEAEKAQLLA</sequence>
<dbReference type="RefSeq" id="XP_075095002.1">
    <property type="nucleotide sequence ID" value="XM_075238901.1"/>
</dbReference>
<dbReference type="Proteomes" id="UP000790787">
    <property type="component" value="Chromosome 19"/>
</dbReference>
<organism evidence="1 2">
    <name type="scientific">Nicotiana tabacum</name>
    <name type="common">Common tobacco</name>
    <dbReference type="NCBI Taxonomy" id="4097"/>
    <lineage>
        <taxon>Eukaryota</taxon>
        <taxon>Viridiplantae</taxon>
        <taxon>Streptophyta</taxon>
        <taxon>Embryophyta</taxon>
        <taxon>Tracheophyta</taxon>
        <taxon>Spermatophyta</taxon>
        <taxon>Magnoliopsida</taxon>
        <taxon>eudicotyledons</taxon>
        <taxon>Gunneridae</taxon>
        <taxon>Pentapetalae</taxon>
        <taxon>asterids</taxon>
        <taxon>lamiids</taxon>
        <taxon>Solanales</taxon>
        <taxon>Solanaceae</taxon>
        <taxon>Nicotianoideae</taxon>
        <taxon>Nicotianeae</taxon>
        <taxon>Nicotiana</taxon>
    </lineage>
</organism>
<accession>A0AC58TCP7</accession>
<reference evidence="2" key="2">
    <citation type="submission" date="2025-08" db="UniProtKB">
        <authorList>
            <consortium name="RefSeq"/>
        </authorList>
    </citation>
    <scope>IDENTIFICATION</scope>
    <source>
        <tissue evidence="2">Leaf</tissue>
    </source>
</reference>
<reference evidence="1" key="1">
    <citation type="journal article" date="2014" name="Nat. Commun.">
        <title>The tobacco genome sequence and its comparison with those of tomato and potato.</title>
        <authorList>
            <person name="Sierro N."/>
            <person name="Battey J.N."/>
            <person name="Ouadi S."/>
            <person name="Bakaher N."/>
            <person name="Bovet L."/>
            <person name="Willig A."/>
            <person name="Goepfert S."/>
            <person name="Peitsch M.C."/>
            <person name="Ivanov N.V."/>
        </authorList>
    </citation>
    <scope>NUCLEOTIDE SEQUENCE [LARGE SCALE GENOMIC DNA]</scope>
</reference>